<sequence length="201" mass="23007">MSGERPKPVISNEASQAAYNLWIAEDHKAKSDLILCISSSELKHARNCITSNEIWTKLESVYASKGPARKVALLKHLIQNKIQKGDEICIHVMFYDIVDKFQAMEIEINGDFLTIILLYSLPNSFENFRCAIESRDQLPDAESLRVNIIEEYDSRKQKTTEKDSNVLINNYNIITSPLLPRNAYVKSSDKTKQESNRRTKV</sequence>
<dbReference type="Pfam" id="PF14223">
    <property type="entry name" value="Retrotran_gag_2"/>
    <property type="match status" value="1"/>
</dbReference>
<reference evidence="1" key="1">
    <citation type="submission" date="2020-02" db="EMBL/GenBank/DDBJ databases">
        <title>Relaxed selection underlies rapid genomic changes in the transitions from sociality to social parasitism in ants.</title>
        <authorList>
            <person name="Bi X."/>
        </authorList>
    </citation>
    <scope>NUCLEOTIDE SEQUENCE</scope>
    <source>
        <strain evidence="1">BGI-DK2014c</strain>
        <tissue evidence="1">Whole body</tissue>
    </source>
</reference>
<dbReference type="EMBL" id="JAANIA010001676">
    <property type="protein sequence ID" value="KAG5319552.1"/>
    <property type="molecule type" value="Genomic_DNA"/>
</dbReference>
<feature type="non-terminal residue" evidence="1">
    <location>
        <position position="1"/>
    </location>
</feature>
<dbReference type="Proteomes" id="UP000668214">
    <property type="component" value="Unassembled WGS sequence"/>
</dbReference>
<evidence type="ECO:0000313" key="1">
    <source>
        <dbReference type="EMBL" id="KAG5319552.1"/>
    </source>
</evidence>
<proteinExistence type="predicted"/>
<comment type="caution">
    <text evidence="1">The sequence shown here is derived from an EMBL/GenBank/DDBJ whole genome shotgun (WGS) entry which is preliminary data.</text>
</comment>
<feature type="non-terminal residue" evidence="1">
    <location>
        <position position="201"/>
    </location>
</feature>
<organism evidence="1 2">
    <name type="scientific">Pseudoatta argentina</name>
    <dbReference type="NCBI Taxonomy" id="621737"/>
    <lineage>
        <taxon>Eukaryota</taxon>
        <taxon>Metazoa</taxon>
        <taxon>Ecdysozoa</taxon>
        <taxon>Arthropoda</taxon>
        <taxon>Hexapoda</taxon>
        <taxon>Insecta</taxon>
        <taxon>Pterygota</taxon>
        <taxon>Neoptera</taxon>
        <taxon>Endopterygota</taxon>
        <taxon>Hymenoptera</taxon>
        <taxon>Apocrita</taxon>
        <taxon>Aculeata</taxon>
        <taxon>Formicoidea</taxon>
        <taxon>Formicidae</taxon>
        <taxon>Myrmicinae</taxon>
        <taxon>Pseudoatta</taxon>
    </lineage>
</organism>
<evidence type="ECO:0000313" key="2">
    <source>
        <dbReference type="Proteomes" id="UP000668214"/>
    </source>
</evidence>
<keyword evidence="2" id="KW-1185">Reference proteome</keyword>
<name>A0A836F7X3_9HYME</name>
<gene>
    <name evidence="1" type="primary">Polx_24</name>
    <name evidence="1" type="ORF">G6Z78_0009332</name>
</gene>
<dbReference type="AlphaFoldDB" id="A0A836F7X3"/>
<accession>A0A836F7X3</accession>
<protein>
    <submittedName>
        <fullName evidence="1">POLX protein</fullName>
    </submittedName>
</protein>